<evidence type="ECO:0000259" key="2">
    <source>
        <dbReference type="Pfam" id="PF13400"/>
    </source>
</evidence>
<feature type="transmembrane region" description="Helical" evidence="1">
    <location>
        <begin position="16"/>
        <end position="37"/>
    </location>
</feature>
<feature type="domain" description="Putative Flp pilus-assembly TadG-like N-terminal" evidence="2">
    <location>
        <begin position="14"/>
        <end position="58"/>
    </location>
</feature>
<dbReference type="EMBL" id="JAFBDZ010000009">
    <property type="protein sequence ID" value="MBM7588266.1"/>
    <property type="molecule type" value="Genomic_DNA"/>
</dbReference>
<evidence type="ECO:0000313" key="3">
    <source>
        <dbReference type="EMBL" id="MBM7588266.1"/>
    </source>
</evidence>
<accession>A0ABS2NL57</accession>
<dbReference type="Pfam" id="PF13400">
    <property type="entry name" value="Tad"/>
    <property type="match status" value="1"/>
</dbReference>
<proteinExistence type="predicted"/>
<organism evidence="3 4">
    <name type="scientific">Rossellomorea pakistanensis</name>
    <dbReference type="NCBI Taxonomy" id="992288"/>
    <lineage>
        <taxon>Bacteria</taxon>
        <taxon>Bacillati</taxon>
        <taxon>Bacillota</taxon>
        <taxon>Bacilli</taxon>
        <taxon>Bacillales</taxon>
        <taxon>Bacillaceae</taxon>
        <taxon>Rossellomorea</taxon>
    </lineage>
</organism>
<dbReference type="InterPro" id="IPR028087">
    <property type="entry name" value="Tad_N"/>
</dbReference>
<reference evidence="3 4" key="1">
    <citation type="submission" date="2021-01" db="EMBL/GenBank/DDBJ databases">
        <title>Genomic Encyclopedia of Type Strains, Phase IV (KMG-IV): sequencing the most valuable type-strain genomes for metagenomic binning, comparative biology and taxonomic classification.</title>
        <authorList>
            <person name="Goeker M."/>
        </authorList>
    </citation>
    <scope>NUCLEOTIDE SEQUENCE [LARGE SCALE GENOMIC DNA]</scope>
    <source>
        <strain evidence="3 4">DSM 24834</strain>
    </source>
</reference>
<gene>
    <name evidence="3" type="ORF">JOC86_004863</name>
</gene>
<keyword evidence="1" id="KW-0812">Transmembrane</keyword>
<dbReference type="Proteomes" id="UP001646157">
    <property type="component" value="Unassembled WGS sequence"/>
</dbReference>
<sequence>MKLEVKRIFQNERGNIALFVIGILAIMMVLFVFILNLSKVFAVKEQANSTSQQASLAATAVLYDQIEVAIKKYEDETLPGLIDKHPKSIAEKIDEKIIELNSNPNYSDYSSNEISIEAVDIVLRDELSKGIGKEELAKTLEDEIEQNIIKSMTSEARQTILENNGNLQGATLTIDDGQVHVKASNTVEATSYDGFFNNFAEELFQTSAGPKIDFLEYIPFFGVGERSLE</sequence>
<comment type="caution">
    <text evidence="3">The sequence shown here is derived from an EMBL/GenBank/DDBJ whole genome shotgun (WGS) entry which is preliminary data.</text>
</comment>
<evidence type="ECO:0000313" key="4">
    <source>
        <dbReference type="Proteomes" id="UP001646157"/>
    </source>
</evidence>
<name>A0ABS2NL57_9BACI</name>
<keyword evidence="1" id="KW-0472">Membrane</keyword>
<keyword evidence="1" id="KW-1133">Transmembrane helix</keyword>
<evidence type="ECO:0000256" key="1">
    <source>
        <dbReference type="SAM" id="Phobius"/>
    </source>
</evidence>
<keyword evidence="4" id="KW-1185">Reference proteome</keyword>
<dbReference type="RefSeq" id="WP_205175980.1">
    <property type="nucleotide sequence ID" value="NZ_JAFBDZ010000009.1"/>
</dbReference>
<protein>
    <recommendedName>
        <fullName evidence="2">Putative Flp pilus-assembly TadG-like N-terminal domain-containing protein</fullName>
    </recommendedName>
</protein>